<dbReference type="Proteomes" id="UP000569329">
    <property type="component" value="Unassembled WGS sequence"/>
</dbReference>
<name>A0A839DWK5_9PSEU</name>
<comment type="caution">
    <text evidence="1">The sequence shown here is derived from an EMBL/GenBank/DDBJ whole genome shotgun (WGS) entry which is preliminary data.</text>
</comment>
<evidence type="ECO:0000313" key="2">
    <source>
        <dbReference type="Proteomes" id="UP000569329"/>
    </source>
</evidence>
<organism evidence="1 2">
    <name type="scientific">Halosaccharopolyspora lacisalsi</name>
    <dbReference type="NCBI Taxonomy" id="1000566"/>
    <lineage>
        <taxon>Bacteria</taxon>
        <taxon>Bacillati</taxon>
        <taxon>Actinomycetota</taxon>
        <taxon>Actinomycetes</taxon>
        <taxon>Pseudonocardiales</taxon>
        <taxon>Pseudonocardiaceae</taxon>
        <taxon>Halosaccharopolyspora</taxon>
    </lineage>
</organism>
<proteinExistence type="predicted"/>
<keyword evidence="2" id="KW-1185">Reference proteome</keyword>
<dbReference type="AlphaFoldDB" id="A0A839DWK5"/>
<accession>A0A839DWK5</accession>
<reference evidence="1 2" key="1">
    <citation type="submission" date="2020-07" db="EMBL/GenBank/DDBJ databases">
        <title>Sequencing the genomes of 1000 actinobacteria strains.</title>
        <authorList>
            <person name="Klenk H.-P."/>
        </authorList>
    </citation>
    <scope>NUCLEOTIDE SEQUENCE [LARGE SCALE GENOMIC DNA]</scope>
    <source>
        <strain evidence="1 2">DSM 45975</strain>
    </source>
</reference>
<dbReference type="EMBL" id="JACGWZ010000003">
    <property type="protein sequence ID" value="MBA8825139.1"/>
    <property type="molecule type" value="Genomic_DNA"/>
</dbReference>
<evidence type="ECO:0000313" key="1">
    <source>
        <dbReference type="EMBL" id="MBA8825139.1"/>
    </source>
</evidence>
<sequence length="64" mass="6822">MSFRGVSVYGGAFRRAVLFAARGYQSGAGDFLVVDDEAFPVEVECVRANGKVLDLVPACVDPLL</sequence>
<protein>
    <submittedName>
        <fullName evidence="1">Uncharacterized protein</fullName>
    </submittedName>
</protein>
<gene>
    <name evidence="1" type="ORF">FHX42_002490</name>
</gene>